<keyword evidence="4 9" id="KW-1003">Cell membrane</keyword>
<keyword evidence="7 9" id="KW-1133">Transmembrane helix</keyword>
<dbReference type="STRING" id="29486.UGYR_09600"/>
<keyword evidence="8 9" id="KW-0472">Membrane</keyword>
<dbReference type="PANTHER" id="PTHR30386:SF17">
    <property type="entry name" value="ALKALINE PROTEASE SECRETION PROTEIN APRE"/>
    <property type="match status" value="1"/>
</dbReference>
<proteinExistence type="inferred from homology"/>
<evidence type="ECO:0000256" key="9">
    <source>
        <dbReference type="RuleBase" id="RU365093"/>
    </source>
</evidence>
<evidence type="ECO:0000313" key="13">
    <source>
        <dbReference type="EMBL" id="SUQ00906.1"/>
    </source>
</evidence>
<evidence type="ECO:0000256" key="5">
    <source>
        <dbReference type="ARBA" id="ARBA00022519"/>
    </source>
</evidence>
<feature type="transmembrane region" description="Helical" evidence="9">
    <location>
        <begin position="18"/>
        <end position="39"/>
    </location>
</feature>
<dbReference type="OrthoDB" id="9775513at2"/>
<keyword evidence="5 9" id="KW-0997">Cell inner membrane</keyword>
<evidence type="ECO:0000313" key="12">
    <source>
        <dbReference type="EMBL" id="CEK29198.1"/>
    </source>
</evidence>
<keyword evidence="6 9" id="KW-0812">Transmembrane</keyword>
<evidence type="ECO:0000256" key="6">
    <source>
        <dbReference type="ARBA" id="ARBA00022692"/>
    </source>
</evidence>
<evidence type="ECO:0000259" key="10">
    <source>
        <dbReference type="Pfam" id="PF25994"/>
    </source>
</evidence>
<comment type="similarity">
    <text evidence="2 9">Belongs to the membrane fusion protein (MFP) (TC 8.A.1) family.</text>
</comment>
<feature type="domain" description="AprE-like long alpha-helical hairpin" evidence="10">
    <location>
        <begin position="95"/>
        <end position="282"/>
    </location>
</feature>
<dbReference type="Proteomes" id="UP000255169">
    <property type="component" value="Unassembled WGS sequence"/>
</dbReference>
<dbReference type="InterPro" id="IPR058781">
    <property type="entry name" value="HH_AprE-like"/>
</dbReference>
<dbReference type="Gene3D" id="2.40.30.170">
    <property type="match status" value="1"/>
</dbReference>
<dbReference type="PANTHER" id="PTHR30386">
    <property type="entry name" value="MEMBRANE FUSION SUBUNIT OF EMRAB-TOLC MULTIDRUG EFFLUX PUMP"/>
    <property type="match status" value="1"/>
</dbReference>
<dbReference type="PROSITE" id="PS00543">
    <property type="entry name" value="HLYD_FAMILY"/>
    <property type="match status" value="1"/>
</dbReference>
<feature type="domain" description="AprE-like beta-barrel" evidence="11">
    <location>
        <begin position="326"/>
        <end position="415"/>
    </location>
</feature>
<dbReference type="InterPro" id="IPR006144">
    <property type="entry name" value="Secretion_HlyD_CS"/>
</dbReference>
<dbReference type="AlphaFoldDB" id="A0A0A5HHH2"/>
<protein>
    <recommendedName>
        <fullName evidence="9">Membrane fusion protein (MFP) family protein</fullName>
    </recommendedName>
</protein>
<evidence type="ECO:0000256" key="3">
    <source>
        <dbReference type="ARBA" id="ARBA00022448"/>
    </source>
</evidence>
<dbReference type="InterPro" id="IPR050739">
    <property type="entry name" value="MFP"/>
</dbReference>
<evidence type="ECO:0000259" key="11">
    <source>
        <dbReference type="Pfam" id="PF26002"/>
    </source>
</evidence>
<organism evidence="12">
    <name type="scientific">Yersinia ruckeri</name>
    <dbReference type="NCBI Taxonomy" id="29486"/>
    <lineage>
        <taxon>Bacteria</taxon>
        <taxon>Pseudomonadati</taxon>
        <taxon>Pseudomonadota</taxon>
        <taxon>Gammaproteobacteria</taxon>
        <taxon>Enterobacterales</taxon>
        <taxon>Yersiniaceae</taxon>
        <taxon>Yersinia</taxon>
    </lineage>
</organism>
<comment type="subcellular location">
    <subcellularLocation>
        <location evidence="1 9">Cell inner membrane</location>
        <topology evidence="1 9">Single-pass membrane protein</topology>
    </subcellularLocation>
</comment>
<name>A0A0A5HHH2_YERRU</name>
<keyword evidence="14" id="KW-1185">Reference proteome</keyword>
<dbReference type="PRINTS" id="PR01490">
    <property type="entry name" value="RTXTOXIND"/>
</dbReference>
<evidence type="ECO:0000256" key="2">
    <source>
        <dbReference type="ARBA" id="ARBA00009477"/>
    </source>
</evidence>
<keyword evidence="3 9" id="KW-0813">Transport</keyword>
<evidence type="ECO:0000256" key="7">
    <source>
        <dbReference type="ARBA" id="ARBA00022989"/>
    </source>
</evidence>
<dbReference type="EMBL" id="UHJG01000001">
    <property type="protein sequence ID" value="SUQ00906.1"/>
    <property type="molecule type" value="Genomic_DNA"/>
</dbReference>
<gene>
    <name evidence="13" type="primary">prsE_2</name>
    <name evidence="12" type="ORF">CSF007_17510</name>
    <name evidence="13" type="ORF">NCTC10476_02219</name>
</gene>
<reference evidence="12" key="1">
    <citation type="journal article" date="2015" name="Genome Announc.">
        <title>Complete Genome Sequence of Yersinia ruckeri Strain CSF007-82, Etiologic Agent of Red Mouth Disease in Salmonid Fish.</title>
        <authorList>
            <person name="Nelson M.C."/>
            <person name="LaPatra S.E."/>
            <person name="Welch T.J."/>
            <person name="Graf J."/>
        </authorList>
    </citation>
    <scope>NUCLEOTIDE SEQUENCE</scope>
    <source>
        <strain evidence="12">CSF007-82</strain>
    </source>
</reference>
<dbReference type="Gene3D" id="2.40.50.100">
    <property type="match status" value="1"/>
</dbReference>
<dbReference type="EMBL" id="LN681231">
    <property type="protein sequence ID" value="CEK29198.1"/>
    <property type="molecule type" value="Genomic_DNA"/>
</dbReference>
<dbReference type="GO" id="GO:0009306">
    <property type="term" value="P:protein secretion"/>
    <property type="evidence" value="ECO:0007669"/>
    <property type="project" value="InterPro"/>
</dbReference>
<dbReference type="Pfam" id="PF26002">
    <property type="entry name" value="Beta-barrel_AprE"/>
    <property type="match status" value="1"/>
</dbReference>
<evidence type="ECO:0000256" key="1">
    <source>
        <dbReference type="ARBA" id="ARBA00004377"/>
    </source>
</evidence>
<dbReference type="GO" id="GO:0005886">
    <property type="term" value="C:plasma membrane"/>
    <property type="evidence" value="ECO:0007669"/>
    <property type="project" value="UniProtKB-SubCell"/>
</dbReference>
<evidence type="ECO:0000313" key="14">
    <source>
        <dbReference type="Proteomes" id="UP000255169"/>
    </source>
</evidence>
<dbReference type="Pfam" id="PF25994">
    <property type="entry name" value="HH_AprE"/>
    <property type="match status" value="1"/>
</dbReference>
<dbReference type="NCBIfam" id="TIGR01843">
    <property type="entry name" value="type_I_hlyD"/>
    <property type="match status" value="1"/>
</dbReference>
<evidence type="ECO:0000256" key="8">
    <source>
        <dbReference type="ARBA" id="ARBA00023136"/>
    </source>
</evidence>
<accession>A0A0A5HHH2</accession>
<reference evidence="13 14" key="2">
    <citation type="submission" date="2018-06" db="EMBL/GenBank/DDBJ databases">
        <authorList>
            <consortium name="Pathogen Informatics"/>
            <person name="Doyle S."/>
        </authorList>
    </citation>
    <scope>NUCLEOTIDE SEQUENCE [LARGE SCALE GENOMIC DNA]</scope>
    <source>
        <strain evidence="13 14">NCTC10476</strain>
    </source>
</reference>
<dbReference type="InterPro" id="IPR058982">
    <property type="entry name" value="Beta-barrel_AprE"/>
</dbReference>
<dbReference type="InterPro" id="IPR010129">
    <property type="entry name" value="T1SS_HlyD"/>
</dbReference>
<sequence length="438" mass="48979">MMLSEVGRPSLQTNSERYLYIGGLLVLTGFIGFFAWASFAPLDKGVAVPGIVIVAENRKIVQSLQGGRITQLHTTEGEWVEKGQLLISLDDTAIRSQRDNLQQQYFSLLSLEARLIAEQSNSALITFPEALLKQRGQPIIEELMALQQQLLHHRHQVQKGELTRLSTEIARLHERLAGLHIQRVNNQRQSDLIQQQLKGIRALAQNGYVATSQQLEMESKAIMFLAKVDQDNSYIAETHRHIQETEQRLAQQHEQYQADIHEQLAKAQQNRRELGQHITVAEYELANMQISAPASGVIIALAQHTVGGVVGSGQQLMEIVPNGEPLLIEAQLPVELIDKVAVGLPVDLIFSAFNQSHSPRLAGTVLRVGADRLDNRHSLQPYYPLTVSINIDAVQQTQIEKIRPGMSVDVFVRTGERSLLSYLFKPFTDRLQAALAEE</sequence>
<evidence type="ECO:0000256" key="4">
    <source>
        <dbReference type="ARBA" id="ARBA00022475"/>
    </source>
</evidence>